<accession>A0A8J3KRS6</accession>
<reference evidence="2 3" key="1">
    <citation type="submission" date="2021-01" db="EMBL/GenBank/DDBJ databases">
        <title>Whole genome shotgun sequence of Catellatospora coxensis NBRC 107359.</title>
        <authorList>
            <person name="Komaki H."/>
            <person name="Tamura T."/>
        </authorList>
    </citation>
    <scope>NUCLEOTIDE SEQUENCE [LARGE SCALE GENOMIC DNA]</scope>
    <source>
        <strain evidence="2 3">NBRC 107359</strain>
    </source>
</reference>
<evidence type="ECO:0000256" key="1">
    <source>
        <dbReference type="SAM" id="Phobius"/>
    </source>
</evidence>
<proteinExistence type="predicted"/>
<feature type="transmembrane region" description="Helical" evidence="1">
    <location>
        <begin position="100"/>
        <end position="119"/>
    </location>
</feature>
<dbReference type="RefSeq" id="WP_203692384.1">
    <property type="nucleotide sequence ID" value="NZ_BAAALC010000018.1"/>
</dbReference>
<name>A0A8J3KRS6_9ACTN</name>
<feature type="transmembrane region" description="Helical" evidence="1">
    <location>
        <begin position="70"/>
        <end position="88"/>
    </location>
</feature>
<gene>
    <name evidence="2" type="ORF">Cco03nite_26900</name>
</gene>
<comment type="caution">
    <text evidence="2">The sequence shown here is derived from an EMBL/GenBank/DDBJ whole genome shotgun (WGS) entry which is preliminary data.</text>
</comment>
<dbReference type="EMBL" id="BONI01000019">
    <property type="protein sequence ID" value="GIG05990.1"/>
    <property type="molecule type" value="Genomic_DNA"/>
</dbReference>
<sequence>MRGERIGAMIGSIGGLVFILVNAGELSAPVNTVARVVGVPAFVAVVWFAVIRPSGAQGPAEPPSRQAIRVYGFSVTAMALGIPVGANLLNNVVHQPALTVPWVVLVVGAHFLPFAGAFAAPVFARLGWTMIGLAVAGGVLALTVTQAASPWTGVLAGLALLGFSAAGSQQPRPQAEAAH</sequence>
<evidence type="ECO:0000313" key="3">
    <source>
        <dbReference type="Proteomes" id="UP000630887"/>
    </source>
</evidence>
<keyword evidence="1" id="KW-0812">Transmembrane</keyword>
<feature type="transmembrane region" description="Helical" evidence="1">
    <location>
        <begin position="126"/>
        <end position="144"/>
    </location>
</feature>
<keyword evidence="1" id="KW-1133">Transmembrane helix</keyword>
<keyword evidence="1" id="KW-0472">Membrane</keyword>
<keyword evidence="3" id="KW-1185">Reference proteome</keyword>
<protein>
    <submittedName>
        <fullName evidence="2">Uncharacterized protein</fullName>
    </submittedName>
</protein>
<organism evidence="2 3">
    <name type="scientific">Catellatospora coxensis</name>
    <dbReference type="NCBI Taxonomy" id="310354"/>
    <lineage>
        <taxon>Bacteria</taxon>
        <taxon>Bacillati</taxon>
        <taxon>Actinomycetota</taxon>
        <taxon>Actinomycetes</taxon>
        <taxon>Micromonosporales</taxon>
        <taxon>Micromonosporaceae</taxon>
        <taxon>Catellatospora</taxon>
    </lineage>
</organism>
<feature type="transmembrane region" description="Helical" evidence="1">
    <location>
        <begin position="33"/>
        <end position="50"/>
    </location>
</feature>
<dbReference type="AlphaFoldDB" id="A0A8J3KRS6"/>
<evidence type="ECO:0000313" key="2">
    <source>
        <dbReference type="EMBL" id="GIG05990.1"/>
    </source>
</evidence>
<dbReference type="Proteomes" id="UP000630887">
    <property type="component" value="Unassembled WGS sequence"/>
</dbReference>